<keyword evidence="4 6" id="KW-0067">ATP-binding</keyword>
<dbReference type="EMBL" id="CP155573">
    <property type="protein sequence ID" value="XFO68793.1"/>
    <property type="molecule type" value="Genomic_DNA"/>
</dbReference>
<evidence type="ECO:0000313" key="9">
    <source>
        <dbReference type="Proteomes" id="UP000216752"/>
    </source>
</evidence>
<dbReference type="RefSeq" id="WP_094603268.1">
    <property type="nucleotide sequence ID" value="NZ_CP155573.1"/>
</dbReference>
<dbReference type="InterPro" id="IPR011009">
    <property type="entry name" value="Kinase-like_dom_sf"/>
</dbReference>
<feature type="binding site" evidence="6">
    <location>
        <position position="57"/>
    </location>
    <ligand>
        <name>ATP</name>
        <dbReference type="ChEBI" id="CHEBI:30616"/>
    </ligand>
</feature>
<evidence type="ECO:0000259" key="7">
    <source>
        <dbReference type="PROSITE" id="PS50011"/>
    </source>
</evidence>
<dbReference type="InterPro" id="IPR050339">
    <property type="entry name" value="CC_SR_Kinase"/>
</dbReference>
<evidence type="ECO:0000256" key="5">
    <source>
        <dbReference type="ARBA" id="ARBA00037982"/>
    </source>
</evidence>
<evidence type="ECO:0000313" key="8">
    <source>
        <dbReference type="EMBL" id="XFO68793.1"/>
    </source>
</evidence>
<evidence type="ECO:0000256" key="3">
    <source>
        <dbReference type="ARBA" id="ARBA00022777"/>
    </source>
</evidence>
<proteinExistence type="inferred from homology"/>
<keyword evidence="3 8" id="KW-0418">Kinase</keyword>
<dbReference type="SUPFAM" id="SSF56112">
    <property type="entry name" value="Protein kinase-like (PK-like)"/>
    <property type="match status" value="1"/>
</dbReference>
<dbReference type="InterPro" id="IPR008271">
    <property type="entry name" value="Ser/Thr_kinase_AS"/>
</dbReference>
<dbReference type="InterPro" id="IPR000719">
    <property type="entry name" value="Prot_kinase_dom"/>
</dbReference>
<dbReference type="PANTHER" id="PTHR11042:SF190">
    <property type="entry name" value="MITOSIS INHIBITOR PROTEIN KINASE MIK1"/>
    <property type="match status" value="1"/>
</dbReference>
<keyword evidence="1 8" id="KW-0808">Transferase</keyword>
<dbReference type="PROSITE" id="PS00108">
    <property type="entry name" value="PROTEIN_KINASE_ST"/>
    <property type="match status" value="1"/>
</dbReference>
<gene>
    <name evidence="8" type="primary">pknD_3</name>
    <name evidence="8" type="ORF">SPSIL_050170</name>
</gene>
<dbReference type="InterPro" id="IPR017441">
    <property type="entry name" value="Protein_kinase_ATP_BS"/>
</dbReference>
<dbReference type="EC" id="2.7.11.1" evidence="8"/>
<evidence type="ECO:0000256" key="2">
    <source>
        <dbReference type="ARBA" id="ARBA00022741"/>
    </source>
</evidence>
<accession>A0ABZ3ITP3</accession>
<keyword evidence="2 6" id="KW-0547">Nucleotide-binding</keyword>
<keyword evidence="9" id="KW-1185">Reference proteome</keyword>
<evidence type="ECO:0000256" key="6">
    <source>
        <dbReference type="PROSITE-ProRule" id="PRU10141"/>
    </source>
</evidence>
<dbReference type="Proteomes" id="UP000216752">
    <property type="component" value="Chromosome"/>
</dbReference>
<comment type="similarity">
    <text evidence="5">Belongs to the protein kinase superfamily. Ser/Thr protein kinase family. GCN2 subfamily.</text>
</comment>
<dbReference type="PANTHER" id="PTHR11042">
    <property type="entry name" value="EUKARYOTIC TRANSLATION INITIATION FACTOR 2-ALPHA KINASE EIF2-ALPHA KINASE -RELATED"/>
    <property type="match status" value="1"/>
</dbReference>
<dbReference type="SMART" id="SM00220">
    <property type="entry name" value="S_TKc"/>
    <property type="match status" value="1"/>
</dbReference>
<organism evidence="8 9">
    <name type="scientific">Sporomusa silvacetica DSM 10669</name>
    <dbReference type="NCBI Taxonomy" id="1123289"/>
    <lineage>
        <taxon>Bacteria</taxon>
        <taxon>Bacillati</taxon>
        <taxon>Bacillota</taxon>
        <taxon>Negativicutes</taxon>
        <taxon>Selenomonadales</taxon>
        <taxon>Sporomusaceae</taxon>
        <taxon>Sporomusa</taxon>
    </lineage>
</organism>
<dbReference type="Gene3D" id="1.10.510.10">
    <property type="entry name" value="Transferase(Phosphotransferase) domain 1"/>
    <property type="match status" value="1"/>
</dbReference>
<sequence>MGNSANENKNLLRGHIKSQGDCISTCLGPIKKLKQIGEGGNSLVFEGELFGIRVAIKFLMENSSIQKIIRFKAEYVNVNILPNNSYIAKMLNFEELKIQDVVIPMIIMKRYDGSLKDHLQEPKYEDLNKLFNFLISSLNFIHCHGIIHRDLKPENILVEGNKYVLADFGIANFDSGRFALRAKTQKGDRMANFSCSPSEQFEKGTKPSFTMDIYALGQICQLYSTGSAHRGTKRERITNHFPEAELIDYIVEKCLASNPQERFQSIEEIKVAIDRFHEMRKKVNPYDILQEFGDALAYSFPKGLGRVNYSEEPMIIDKLLNSIAAKKIDKFLEWNQGGANSSATLRKIDNSIWLVGNIEMNIKAVWVYFDSSFHRDFVILETKAMPSFGVNGEVSNSDEAGLLDEKYYISYAENNNGYAEINGQTIALRDHRCENRSRDLVDSAYVLGTTYSSAIYIDSDDLVAELLPKIKINKATSEDVSQFTRKIGRNKHRFLNES</sequence>
<dbReference type="Pfam" id="PF00069">
    <property type="entry name" value="Pkinase"/>
    <property type="match status" value="1"/>
</dbReference>
<evidence type="ECO:0000256" key="4">
    <source>
        <dbReference type="ARBA" id="ARBA00022840"/>
    </source>
</evidence>
<feature type="domain" description="Protein kinase" evidence="7">
    <location>
        <begin position="30"/>
        <end position="280"/>
    </location>
</feature>
<reference evidence="8" key="1">
    <citation type="submission" date="2024-05" db="EMBL/GenBank/DDBJ databases">
        <title>Isolation and characterization of Sporomusa carbonis sp. nov., a carboxydotrophic hydrogenogen in the genus of Sporomusa isolated from a charcoal burning pile.</title>
        <authorList>
            <person name="Boeer T."/>
            <person name="Rosenbaum F."/>
            <person name="Eysell L."/>
            <person name="Mueller V."/>
            <person name="Daniel R."/>
            <person name="Poehlein A."/>
        </authorList>
    </citation>
    <scope>NUCLEOTIDE SEQUENCE [LARGE SCALE GENOMIC DNA]</scope>
    <source>
        <strain evidence="8">DSM 10669</strain>
    </source>
</reference>
<protein>
    <submittedName>
        <fullName evidence="8">Serine/threonine-protein kinase PknD</fullName>
        <ecNumber evidence="8">2.7.11.1</ecNumber>
    </submittedName>
</protein>
<name>A0ABZ3ITP3_9FIRM</name>
<evidence type="ECO:0000256" key="1">
    <source>
        <dbReference type="ARBA" id="ARBA00022679"/>
    </source>
</evidence>
<dbReference type="PROSITE" id="PS00107">
    <property type="entry name" value="PROTEIN_KINASE_ATP"/>
    <property type="match status" value="1"/>
</dbReference>
<dbReference type="GO" id="GO:0004674">
    <property type="term" value="F:protein serine/threonine kinase activity"/>
    <property type="evidence" value="ECO:0007669"/>
    <property type="project" value="UniProtKB-EC"/>
</dbReference>
<dbReference type="PROSITE" id="PS50011">
    <property type="entry name" value="PROTEIN_KINASE_DOM"/>
    <property type="match status" value="1"/>
</dbReference>